<evidence type="ECO:0000313" key="1">
    <source>
        <dbReference type="EMBL" id="KAF3765045.1"/>
    </source>
</evidence>
<organism evidence="1 2">
    <name type="scientific">Cryphonectria parasitica (strain ATCC 38755 / EP155)</name>
    <dbReference type="NCBI Taxonomy" id="660469"/>
    <lineage>
        <taxon>Eukaryota</taxon>
        <taxon>Fungi</taxon>
        <taxon>Dikarya</taxon>
        <taxon>Ascomycota</taxon>
        <taxon>Pezizomycotina</taxon>
        <taxon>Sordariomycetes</taxon>
        <taxon>Sordariomycetidae</taxon>
        <taxon>Diaporthales</taxon>
        <taxon>Cryphonectriaceae</taxon>
        <taxon>Cryphonectria-Endothia species complex</taxon>
        <taxon>Cryphonectria</taxon>
    </lineage>
</organism>
<dbReference type="GeneID" id="63838692"/>
<gene>
    <name evidence="1" type="ORF">M406DRAFT_340529</name>
</gene>
<dbReference type="Proteomes" id="UP000803844">
    <property type="component" value="Unassembled WGS sequence"/>
</dbReference>
<dbReference type="EMBL" id="MU032348">
    <property type="protein sequence ID" value="KAF3765045.1"/>
    <property type="molecule type" value="Genomic_DNA"/>
</dbReference>
<accession>A0A9P4Y2N0</accession>
<comment type="caution">
    <text evidence="1">The sequence shown here is derived from an EMBL/GenBank/DDBJ whole genome shotgun (WGS) entry which is preliminary data.</text>
</comment>
<dbReference type="PANTHER" id="PTHR14097">
    <property type="entry name" value="OXIDOREDUCTASE HTATIP2"/>
    <property type="match status" value="1"/>
</dbReference>
<sequence>MKLIIGGSTGFVGTELVRQALLHPHITSVVALGRRETPVPSGSEAGGAKLRSVVCDDFETYNTAVQKELEGADACIWTISITPSKLKDVPWEETCKISRDYAVAAIKHLAAGRAQSDTPTPFRFIYMSGIHAKRDRAEAEKVELLVKNPTMLEYTLIRGDAEVQILEVAKQSNGKVEACVTRPGLILGADSERRAIPGIPSIEVEEIAAAQLHQVINGFKAELVGHDDLVSLGQEVLSKR</sequence>
<dbReference type="RefSeq" id="XP_040776006.1">
    <property type="nucleotide sequence ID" value="XM_040921563.1"/>
</dbReference>
<dbReference type="Gene3D" id="3.40.50.720">
    <property type="entry name" value="NAD(P)-binding Rossmann-like Domain"/>
    <property type="match status" value="1"/>
</dbReference>
<dbReference type="InterPro" id="IPR036291">
    <property type="entry name" value="NAD(P)-bd_dom_sf"/>
</dbReference>
<dbReference type="PANTHER" id="PTHR14097:SF9">
    <property type="entry name" value="EPIMERASE, PUTATIVE (AFU_ORTHOLOGUE AFUA_8G07320)-RELATED"/>
    <property type="match status" value="1"/>
</dbReference>
<protein>
    <submittedName>
        <fullName evidence="1">Nucleoside-diphosphate-sugar epimerase</fullName>
    </submittedName>
</protein>
<dbReference type="AlphaFoldDB" id="A0A9P4Y2N0"/>
<name>A0A9P4Y2N0_CRYP1</name>
<dbReference type="OrthoDB" id="3535423at2759"/>
<proteinExistence type="predicted"/>
<reference evidence="1" key="1">
    <citation type="journal article" date="2020" name="Phytopathology">
        <title>Genome sequence of the chestnut blight fungus Cryphonectria parasitica EP155: A fundamental resource for an archetypical invasive plant pathogen.</title>
        <authorList>
            <person name="Crouch J.A."/>
            <person name="Dawe A."/>
            <person name="Aerts A."/>
            <person name="Barry K."/>
            <person name="Churchill A.C.L."/>
            <person name="Grimwood J."/>
            <person name="Hillman B."/>
            <person name="Milgroom M.G."/>
            <person name="Pangilinan J."/>
            <person name="Smith M."/>
            <person name="Salamov A."/>
            <person name="Schmutz J."/>
            <person name="Yadav J."/>
            <person name="Grigoriev I.V."/>
            <person name="Nuss D."/>
        </authorList>
    </citation>
    <scope>NUCLEOTIDE SEQUENCE</scope>
    <source>
        <strain evidence="1">EP155</strain>
    </source>
</reference>
<keyword evidence="2" id="KW-1185">Reference proteome</keyword>
<dbReference type="SUPFAM" id="SSF51735">
    <property type="entry name" value="NAD(P)-binding Rossmann-fold domains"/>
    <property type="match status" value="1"/>
</dbReference>
<evidence type="ECO:0000313" key="2">
    <source>
        <dbReference type="Proteomes" id="UP000803844"/>
    </source>
</evidence>